<dbReference type="EMBL" id="CT573213">
    <property type="protein sequence ID" value="CAJ61597.1"/>
    <property type="molecule type" value="Genomic_DNA"/>
</dbReference>
<evidence type="ECO:0000259" key="2">
    <source>
        <dbReference type="PROSITE" id="PS50110"/>
    </source>
</evidence>
<dbReference type="HOGENOM" id="CLU_000445_69_17_11"/>
<dbReference type="AlphaFoldDB" id="Q0RLK7"/>
<dbReference type="GO" id="GO:0000160">
    <property type="term" value="P:phosphorelay signal transduction system"/>
    <property type="evidence" value="ECO:0007669"/>
    <property type="project" value="InterPro"/>
</dbReference>
<dbReference type="PANTHER" id="PTHR44520:SF2">
    <property type="entry name" value="RESPONSE REGULATOR RCP1"/>
    <property type="match status" value="1"/>
</dbReference>
<dbReference type="SMART" id="SM00448">
    <property type="entry name" value="REC"/>
    <property type="match status" value="1"/>
</dbReference>
<organism evidence="3 4">
    <name type="scientific">Frankia alni (strain DSM 45986 / CECT 9034 / ACN14a)</name>
    <dbReference type="NCBI Taxonomy" id="326424"/>
    <lineage>
        <taxon>Bacteria</taxon>
        <taxon>Bacillati</taxon>
        <taxon>Actinomycetota</taxon>
        <taxon>Actinomycetes</taxon>
        <taxon>Frankiales</taxon>
        <taxon>Frankiaceae</taxon>
        <taxon>Frankia</taxon>
    </lineage>
</organism>
<dbReference type="CDD" id="cd17557">
    <property type="entry name" value="REC_Rcp-like"/>
    <property type="match status" value="1"/>
</dbReference>
<dbReference type="InterPro" id="IPR001789">
    <property type="entry name" value="Sig_transdc_resp-reg_receiver"/>
</dbReference>
<dbReference type="KEGG" id="fal:FRAAL2953"/>
<reference evidence="3 4" key="1">
    <citation type="journal article" date="2007" name="Genome Res.">
        <title>Genome characteristics of facultatively symbiotic Frankia sp. strains reflect host range and host plant biogeography.</title>
        <authorList>
            <person name="Normand P."/>
            <person name="Lapierre P."/>
            <person name="Tisa L.S."/>
            <person name="Gogarten J.P."/>
            <person name="Alloisio N."/>
            <person name="Bagnarol E."/>
            <person name="Bassi C.A."/>
            <person name="Berry A.M."/>
            <person name="Bickhart D.M."/>
            <person name="Choisne N."/>
            <person name="Couloux A."/>
            <person name="Cournoyer B."/>
            <person name="Cruveiller S."/>
            <person name="Daubin V."/>
            <person name="Demange N."/>
            <person name="Francino M.P."/>
            <person name="Goltsman E."/>
            <person name="Huang Y."/>
            <person name="Kopp O.R."/>
            <person name="Labarre L."/>
            <person name="Lapidus A."/>
            <person name="Lavire C."/>
            <person name="Marechal J."/>
            <person name="Martinez M."/>
            <person name="Mastronunzio J.E."/>
            <person name="Mullin B.C."/>
            <person name="Niemann J."/>
            <person name="Pujic P."/>
            <person name="Rawnsley T."/>
            <person name="Rouy Z."/>
            <person name="Schenowitz C."/>
            <person name="Sellstedt A."/>
            <person name="Tavares F."/>
            <person name="Tomkins J.P."/>
            <person name="Vallenet D."/>
            <person name="Valverde C."/>
            <person name="Wall L.G."/>
            <person name="Wang Y."/>
            <person name="Medigue C."/>
            <person name="Benson D.R."/>
        </authorList>
    </citation>
    <scope>NUCLEOTIDE SEQUENCE [LARGE SCALE GENOMIC DNA]</scope>
    <source>
        <strain evidence="4">DSM 45986 / CECT 9034 / ACN14a</strain>
    </source>
</reference>
<proteinExistence type="predicted"/>
<dbReference type="eggNOG" id="COG2197">
    <property type="taxonomic scope" value="Bacteria"/>
</dbReference>
<feature type="domain" description="Response regulatory" evidence="2">
    <location>
        <begin position="1"/>
        <end position="109"/>
    </location>
</feature>
<evidence type="ECO:0000256" key="1">
    <source>
        <dbReference type="PROSITE-ProRule" id="PRU00169"/>
    </source>
</evidence>
<dbReference type="STRING" id="326424.FRAAL2953"/>
<dbReference type="InterPro" id="IPR011006">
    <property type="entry name" value="CheY-like_superfamily"/>
</dbReference>
<dbReference type="Pfam" id="PF00072">
    <property type="entry name" value="Response_reg"/>
    <property type="match status" value="1"/>
</dbReference>
<dbReference type="Gene3D" id="3.40.50.2300">
    <property type="match status" value="1"/>
</dbReference>
<dbReference type="PANTHER" id="PTHR44520">
    <property type="entry name" value="RESPONSE REGULATOR RCP1-RELATED"/>
    <property type="match status" value="1"/>
</dbReference>
<dbReference type="InterPro" id="IPR052893">
    <property type="entry name" value="TCS_response_regulator"/>
</dbReference>
<dbReference type="PROSITE" id="PS50110">
    <property type="entry name" value="RESPONSE_REGULATORY"/>
    <property type="match status" value="1"/>
</dbReference>
<name>Q0RLK7_FRAAA</name>
<dbReference type="Proteomes" id="UP000000657">
    <property type="component" value="Chromosome"/>
</dbReference>
<accession>Q0RLK7</accession>
<evidence type="ECO:0000313" key="3">
    <source>
        <dbReference type="EMBL" id="CAJ61597.1"/>
    </source>
</evidence>
<gene>
    <name evidence="3" type="ordered locus">FRAAL2953</name>
</gene>
<protein>
    <recommendedName>
        <fullName evidence="2">Response regulatory domain-containing protein</fullName>
    </recommendedName>
</protein>
<keyword evidence="4" id="KW-1185">Reference proteome</keyword>
<sequence>MVEEAFASRGQAPRVHPVGDGLEALAYLRDSAQPRPDLIILDLNMPRMDGRETLAAIKKDPDLCTIPVVMLTTSQAPEDVRASYQLHANAYVCKPQTFDEFIHAVQSIDDFYLDLVRLAPR</sequence>
<keyword evidence="1" id="KW-0597">Phosphoprotein</keyword>
<feature type="modified residue" description="4-aspartylphosphate" evidence="1">
    <location>
        <position position="42"/>
    </location>
</feature>
<evidence type="ECO:0000313" key="4">
    <source>
        <dbReference type="Proteomes" id="UP000000657"/>
    </source>
</evidence>
<dbReference type="SUPFAM" id="SSF52172">
    <property type="entry name" value="CheY-like"/>
    <property type="match status" value="1"/>
</dbReference>